<evidence type="ECO:0000313" key="2">
    <source>
        <dbReference type="EMBL" id="GEN63990.1"/>
    </source>
</evidence>
<protein>
    <submittedName>
        <fullName evidence="2">Uncharacterized protein</fullName>
    </submittedName>
</protein>
<name>A0A511XM18_9PROT</name>
<comment type="caution">
    <text evidence="2">The sequence shown here is derived from an EMBL/GenBank/DDBJ whole genome shotgun (WGS) entry which is preliminary data.</text>
</comment>
<organism evidence="2 3">
    <name type="scientific">Acetobacter oeni</name>
    <dbReference type="NCBI Taxonomy" id="304077"/>
    <lineage>
        <taxon>Bacteria</taxon>
        <taxon>Pseudomonadati</taxon>
        <taxon>Pseudomonadota</taxon>
        <taxon>Alphaproteobacteria</taxon>
        <taxon>Acetobacterales</taxon>
        <taxon>Acetobacteraceae</taxon>
        <taxon>Acetobacter</taxon>
    </lineage>
</organism>
<dbReference type="EMBL" id="BJYG01000030">
    <property type="protein sequence ID" value="GEN63990.1"/>
    <property type="molecule type" value="Genomic_DNA"/>
</dbReference>
<reference evidence="2 3" key="1">
    <citation type="submission" date="2019-07" db="EMBL/GenBank/DDBJ databases">
        <title>Whole genome shotgun sequence of Acetobacter oeni NBRC 105207.</title>
        <authorList>
            <person name="Hosoyama A."/>
            <person name="Uohara A."/>
            <person name="Ohji S."/>
            <person name="Ichikawa N."/>
        </authorList>
    </citation>
    <scope>NUCLEOTIDE SEQUENCE [LARGE SCALE GENOMIC DNA]</scope>
    <source>
        <strain evidence="2 3">NBRC 105207</strain>
    </source>
</reference>
<dbReference type="Proteomes" id="UP000321746">
    <property type="component" value="Unassembled WGS sequence"/>
</dbReference>
<evidence type="ECO:0000313" key="3">
    <source>
        <dbReference type="Proteomes" id="UP000321746"/>
    </source>
</evidence>
<keyword evidence="1" id="KW-1133">Transmembrane helix</keyword>
<gene>
    <name evidence="2" type="ORF">AOE01nite_22140</name>
</gene>
<dbReference type="AlphaFoldDB" id="A0A511XM18"/>
<sequence>MVHWMTPFHQPYNDDYLARGRQFALDHNQAQAADALAQRHLLVDFSQQVAMLACNEAFMIFGIAALCVVPFCFLLSPIKGDGKVAVAH</sequence>
<feature type="transmembrane region" description="Helical" evidence="1">
    <location>
        <begin position="57"/>
        <end position="75"/>
    </location>
</feature>
<keyword evidence="1" id="KW-0812">Transmembrane</keyword>
<keyword evidence="3" id="KW-1185">Reference proteome</keyword>
<evidence type="ECO:0000256" key="1">
    <source>
        <dbReference type="SAM" id="Phobius"/>
    </source>
</evidence>
<proteinExistence type="predicted"/>
<keyword evidence="1" id="KW-0472">Membrane</keyword>
<accession>A0A511XM18</accession>